<dbReference type="Gene3D" id="2.102.10.10">
    <property type="entry name" value="Rieske [2Fe-2S] iron-sulphur domain"/>
    <property type="match status" value="1"/>
</dbReference>
<dbReference type="Proteomes" id="UP000292685">
    <property type="component" value="Unassembled WGS sequence"/>
</dbReference>
<evidence type="ECO:0000313" key="6">
    <source>
        <dbReference type="EMBL" id="RZU63625.1"/>
    </source>
</evidence>
<dbReference type="RefSeq" id="WP_102158473.1">
    <property type="nucleotide sequence ID" value="NZ_PGGT01000023.1"/>
</dbReference>
<dbReference type="InterPro" id="IPR019251">
    <property type="entry name" value="DUF2231_TM"/>
</dbReference>
<organism evidence="6 7">
    <name type="scientific">Zhihengliuella halotolerans</name>
    <dbReference type="NCBI Taxonomy" id="370736"/>
    <lineage>
        <taxon>Bacteria</taxon>
        <taxon>Bacillati</taxon>
        <taxon>Actinomycetota</taxon>
        <taxon>Actinomycetes</taxon>
        <taxon>Micrococcales</taxon>
        <taxon>Micrococcaceae</taxon>
        <taxon>Zhihengliuella</taxon>
    </lineage>
</organism>
<dbReference type="PANTHER" id="PTHR21496">
    <property type="entry name" value="FERREDOXIN-RELATED"/>
    <property type="match status" value="1"/>
</dbReference>
<dbReference type="GO" id="GO:0051537">
    <property type="term" value="F:2 iron, 2 sulfur cluster binding"/>
    <property type="evidence" value="ECO:0007669"/>
    <property type="project" value="UniProtKB-KW"/>
</dbReference>
<dbReference type="AlphaFoldDB" id="A0A4Q8AIL3"/>
<dbReference type="InterPro" id="IPR036922">
    <property type="entry name" value="Rieske_2Fe-2S_sf"/>
</dbReference>
<sequence>MAHIESLLSKLEQWKDLDRLSGPLAAKVEAAVSPKCVRNLLSGKALGHPLHPALVAVPIGAWGTAAVLDVCGYDDAADAAVATGLLGAVPTAAAGLHDWSFTMGAERRVGLVHAAANSAATLLYAVSLVSRRAGHRGLGRCLSFAGFGLVSAAGFLGGHLSYAQGVGVSRAGWREPAEQWVDVGHLDDYDDGAPTVVEVDGEPVMVLRDGDEILALHNTCTHLGGPLAEGELRDGCVVCPWHGSEFDLRTGAVLAGPASVRQPRYEAEVSDGHVRLRAA</sequence>
<keyword evidence="3" id="KW-0408">Iron</keyword>
<dbReference type="Pfam" id="PF09990">
    <property type="entry name" value="DUF2231"/>
    <property type="match status" value="1"/>
</dbReference>
<keyword evidence="4" id="KW-0411">Iron-sulfur</keyword>
<comment type="caution">
    <text evidence="6">The sequence shown here is derived from an EMBL/GenBank/DDBJ whole genome shotgun (WGS) entry which is preliminary data.</text>
</comment>
<evidence type="ECO:0000256" key="3">
    <source>
        <dbReference type="ARBA" id="ARBA00023004"/>
    </source>
</evidence>
<dbReference type="PROSITE" id="PS51296">
    <property type="entry name" value="RIESKE"/>
    <property type="match status" value="1"/>
</dbReference>
<dbReference type="OrthoDB" id="9795104at2"/>
<keyword evidence="7" id="KW-1185">Reference proteome</keyword>
<reference evidence="6 7" key="1">
    <citation type="submission" date="2019-02" db="EMBL/GenBank/DDBJ databases">
        <title>Sequencing the genomes of 1000 actinobacteria strains.</title>
        <authorList>
            <person name="Klenk H.-P."/>
        </authorList>
    </citation>
    <scope>NUCLEOTIDE SEQUENCE [LARGE SCALE GENOMIC DNA]</scope>
    <source>
        <strain evidence="6 7">DSM 17364</strain>
    </source>
</reference>
<dbReference type="CDD" id="cd03467">
    <property type="entry name" value="Rieske"/>
    <property type="match status" value="1"/>
</dbReference>
<dbReference type="PANTHER" id="PTHR21496:SF23">
    <property type="entry name" value="3-PHENYLPROPIONATE_CINNAMIC ACID DIOXYGENASE FERREDOXIN SUBUNIT"/>
    <property type="match status" value="1"/>
</dbReference>
<protein>
    <submittedName>
        <fullName evidence="6">Nitrite reductase/ring-hydroxylating ferredoxin subunit</fullName>
    </submittedName>
</protein>
<dbReference type="SUPFAM" id="SSF50022">
    <property type="entry name" value="ISP domain"/>
    <property type="match status" value="1"/>
</dbReference>
<keyword evidence="1" id="KW-0001">2Fe-2S</keyword>
<dbReference type="GO" id="GO:0004497">
    <property type="term" value="F:monooxygenase activity"/>
    <property type="evidence" value="ECO:0007669"/>
    <property type="project" value="UniProtKB-ARBA"/>
</dbReference>
<dbReference type="EMBL" id="SHLA01000001">
    <property type="protein sequence ID" value="RZU63625.1"/>
    <property type="molecule type" value="Genomic_DNA"/>
</dbReference>
<name>A0A4Q8AIL3_9MICC</name>
<evidence type="ECO:0000259" key="5">
    <source>
        <dbReference type="PROSITE" id="PS51296"/>
    </source>
</evidence>
<evidence type="ECO:0000256" key="4">
    <source>
        <dbReference type="ARBA" id="ARBA00023014"/>
    </source>
</evidence>
<accession>A0A4Q8AIL3</accession>
<dbReference type="InterPro" id="IPR017941">
    <property type="entry name" value="Rieske_2Fe-2S"/>
</dbReference>
<evidence type="ECO:0000313" key="7">
    <source>
        <dbReference type="Proteomes" id="UP000292685"/>
    </source>
</evidence>
<evidence type="ECO:0000256" key="2">
    <source>
        <dbReference type="ARBA" id="ARBA00022723"/>
    </source>
</evidence>
<keyword evidence="2" id="KW-0479">Metal-binding</keyword>
<gene>
    <name evidence="6" type="ORF">EV380_3248</name>
</gene>
<proteinExistence type="predicted"/>
<dbReference type="Pfam" id="PF00355">
    <property type="entry name" value="Rieske"/>
    <property type="match status" value="1"/>
</dbReference>
<dbReference type="GO" id="GO:0046872">
    <property type="term" value="F:metal ion binding"/>
    <property type="evidence" value="ECO:0007669"/>
    <property type="project" value="UniProtKB-KW"/>
</dbReference>
<evidence type="ECO:0000256" key="1">
    <source>
        <dbReference type="ARBA" id="ARBA00022714"/>
    </source>
</evidence>
<feature type="domain" description="Rieske" evidence="5">
    <location>
        <begin position="181"/>
        <end position="276"/>
    </location>
</feature>
<dbReference type="GO" id="GO:0016705">
    <property type="term" value="F:oxidoreductase activity, acting on paired donors, with incorporation or reduction of molecular oxygen"/>
    <property type="evidence" value="ECO:0007669"/>
    <property type="project" value="UniProtKB-ARBA"/>
</dbReference>